<name>A0AAV4NI39_CAEEX</name>
<organism evidence="1 2">
    <name type="scientific">Caerostris extrusa</name>
    <name type="common">Bark spider</name>
    <name type="synonym">Caerostris bankana</name>
    <dbReference type="NCBI Taxonomy" id="172846"/>
    <lineage>
        <taxon>Eukaryota</taxon>
        <taxon>Metazoa</taxon>
        <taxon>Ecdysozoa</taxon>
        <taxon>Arthropoda</taxon>
        <taxon>Chelicerata</taxon>
        <taxon>Arachnida</taxon>
        <taxon>Araneae</taxon>
        <taxon>Araneomorphae</taxon>
        <taxon>Entelegynae</taxon>
        <taxon>Araneoidea</taxon>
        <taxon>Araneidae</taxon>
        <taxon>Caerostris</taxon>
    </lineage>
</organism>
<accession>A0AAV4NI39</accession>
<reference evidence="1 2" key="1">
    <citation type="submission" date="2021-06" db="EMBL/GenBank/DDBJ databases">
        <title>Caerostris extrusa draft genome.</title>
        <authorList>
            <person name="Kono N."/>
            <person name="Arakawa K."/>
        </authorList>
    </citation>
    <scope>NUCLEOTIDE SEQUENCE [LARGE SCALE GENOMIC DNA]</scope>
</reference>
<keyword evidence="2" id="KW-1185">Reference proteome</keyword>
<protein>
    <submittedName>
        <fullName evidence="1">Uncharacterized protein</fullName>
    </submittedName>
</protein>
<gene>
    <name evidence="1" type="ORF">CEXT_643701</name>
</gene>
<dbReference type="AlphaFoldDB" id="A0AAV4NI39"/>
<dbReference type="EMBL" id="BPLR01003415">
    <property type="protein sequence ID" value="GIX84313.1"/>
    <property type="molecule type" value="Genomic_DNA"/>
</dbReference>
<dbReference type="Proteomes" id="UP001054945">
    <property type="component" value="Unassembled WGS sequence"/>
</dbReference>
<comment type="caution">
    <text evidence="1">The sequence shown here is derived from an EMBL/GenBank/DDBJ whole genome shotgun (WGS) entry which is preliminary data.</text>
</comment>
<evidence type="ECO:0000313" key="1">
    <source>
        <dbReference type="EMBL" id="GIX84313.1"/>
    </source>
</evidence>
<proteinExistence type="predicted"/>
<feature type="non-terminal residue" evidence="1">
    <location>
        <position position="1"/>
    </location>
</feature>
<sequence>GTGIPLCMHEQLPVSDKERAASWATTITCHKKKEKYPPCSLTVQNFQPNDLACSSPLSKHGILPDSWLSSNMPVVSVRG</sequence>
<evidence type="ECO:0000313" key="2">
    <source>
        <dbReference type="Proteomes" id="UP001054945"/>
    </source>
</evidence>